<dbReference type="AlphaFoldDB" id="A0A1G5JZS9"/>
<dbReference type="EMBL" id="FMVT01000019">
    <property type="protein sequence ID" value="SCY93942.1"/>
    <property type="molecule type" value="Genomic_DNA"/>
</dbReference>
<feature type="coiled-coil region" evidence="1">
    <location>
        <begin position="63"/>
        <end position="90"/>
    </location>
</feature>
<dbReference type="STRING" id="336292.SAMN05660710_03581"/>
<protein>
    <submittedName>
        <fullName evidence="2">Uncharacterized protein</fullName>
    </submittedName>
</protein>
<keyword evidence="3" id="KW-1185">Reference proteome</keyword>
<gene>
    <name evidence="2" type="ORF">SAMN05660710_03581</name>
</gene>
<keyword evidence="1" id="KW-0175">Coiled coil</keyword>
<evidence type="ECO:0000256" key="1">
    <source>
        <dbReference type="SAM" id="Coils"/>
    </source>
</evidence>
<sequence length="259" mass="29301">MAPARAPASSLAVLPYGTPTSVVVCPCPRYLCVMSKTIDWPAIVALTREELQHGFETFEAIDFSEHDAAVVELEDKLEELEKARPKELRRRIIRKAEFDRSYIRRAFNAGLSPDGQAGHAVPYNRMLLVLSRQAQRDQVAYDALALHATVMMADGRPLVPELRMFLIDVAQTKLVRPRRSPGYKIDTYYRNHVIYWVIVALCEELNLTATRNDEARKGQFSACDAVAEAMVAMRRTPQSYKHVKDIWLLLNSKQDQAGA</sequence>
<proteinExistence type="predicted"/>
<reference evidence="2 3" key="1">
    <citation type="submission" date="2016-10" db="EMBL/GenBank/DDBJ databases">
        <authorList>
            <person name="de Groot N.N."/>
        </authorList>
    </citation>
    <scope>NUCLEOTIDE SEQUENCE [LARGE SCALE GENOMIC DNA]</scope>
    <source>
        <strain evidence="2 3">CGMCC 1.8925</strain>
    </source>
</reference>
<dbReference type="Proteomes" id="UP000199502">
    <property type="component" value="Unassembled WGS sequence"/>
</dbReference>
<evidence type="ECO:0000313" key="2">
    <source>
        <dbReference type="EMBL" id="SCY93942.1"/>
    </source>
</evidence>
<accession>A0A1G5JZS9</accession>
<organism evidence="2 3">
    <name type="scientific">Paracoccus tibetensis</name>
    <dbReference type="NCBI Taxonomy" id="336292"/>
    <lineage>
        <taxon>Bacteria</taxon>
        <taxon>Pseudomonadati</taxon>
        <taxon>Pseudomonadota</taxon>
        <taxon>Alphaproteobacteria</taxon>
        <taxon>Rhodobacterales</taxon>
        <taxon>Paracoccaceae</taxon>
        <taxon>Paracoccus</taxon>
    </lineage>
</organism>
<evidence type="ECO:0000313" key="3">
    <source>
        <dbReference type="Proteomes" id="UP000199502"/>
    </source>
</evidence>
<name>A0A1G5JZS9_9RHOB</name>